<keyword evidence="2" id="KW-1185">Reference proteome</keyword>
<accession>A0A1I7GKB5</accession>
<evidence type="ECO:0000313" key="1">
    <source>
        <dbReference type="EMBL" id="SFU48771.1"/>
    </source>
</evidence>
<dbReference type="STRING" id="1224947.SAMN05216480_10516"/>
<evidence type="ECO:0000313" key="2">
    <source>
        <dbReference type="Proteomes" id="UP000199138"/>
    </source>
</evidence>
<dbReference type="Proteomes" id="UP000199138">
    <property type="component" value="Unassembled WGS sequence"/>
</dbReference>
<name>A0A1I7GKB5_9FLAO</name>
<proteinExistence type="predicted"/>
<dbReference type="AlphaFoldDB" id="A0A1I7GKB5"/>
<gene>
    <name evidence="1" type="ORF">SAMN05216480_10516</name>
</gene>
<reference evidence="1 2" key="1">
    <citation type="submission" date="2016-10" db="EMBL/GenBank/DDBJ databases">
        <authorList>
            <person name="de Groot N.N."/>
        </authorList>
    </citation>
    <scope>NUCLEOTIDE SEQUENCE [LARGE SCALE GENOMIC DNA]</scope>
    <source>
        <strain evidence="1 2">CGMCC 1.12333</strain>
    </source>
</reference>
<organism evidence="1 2">
    <name type="scientific">Pustulibacterium marinum</name>
    <dbReference type="NCBI Taxonomy" id="1224947"/>
    <lineage>
        <taxon>Bacteria</taxon>
        <taxon>Pseudomonadati</taxon>
        <taxon>Bacteroidota</taxon>
        <taxon>Flavobacteriia</taxon>
        <taxon>Flavobacteriales</taxon>
        <taxon>Flavobacteriaceae</taxon>
        <taxon>Pustulibacterium</taxon>
    </lineage>
</organism>
<dbReference type="EMBL" id="FPBK01000005">
    <property type="protein sequence ID" value="SFU48771.1"/>
    <property type="molecule type" value="Genomic_DNA"/>
</dbReference>
<protein>
    <submittedName>
        <fullName evidence="1">Uncharacterized protein</fullName>
    </submittedName>
</protein>
<sequence>MMEEIKKELSKYGKVEICKSSGFVFSLLITGKGLTKASTYDAIVTILKKELDKHPIIECIKNEDHFLCMVLRRKLSNSLNNMIS</sequence>